<keyword evidence="3" id="KW-0808">Transferase</keyword>
<proteinExistence type="predicted"/>
<evidence type="ECO:0000256" key="1">
    <source>
        <dbReference type="ARBA" id="ARBA00005054"/>
    </source>
</evidence>
<dbReference type="Gene3D" id="3.40.50.170">
    <property type="entry name" value="Formyl transferase, N-terminal domain"/>
    <property type="match status" value="1"/>
</dbReference>
<evidence type="ECO:0000256" key="2">
    <source>
        <dbReference type="ARBA" id="ARBA00012254"/>
    </source>
</evidence>
<keyword evidence="7" id="KW-1185">Reference proteome</keyword>
<dbReference type="InterPro" id="IPR002376">
    <property type="entry name" value="Formyl_transf_N"/>
</dbReference>
<name>A0ABS3C8N1_9BACT</name>
<organism evidence="6 7">
    <name type="scientific">Algoriphagus oliviformis</name>
    <dbReference type="NCBI Taxonomy" id="2811231"/>
    <lineage>
        <taxon>Bacteria</taxon>
        <taxon>Pseudomonadati</taxon>
        <taxon>Bacteroidota</taxon>
        <taxon>Cytophagia</taxon>
        <taxon>Cytophagales</taxon>
        <taxon>Cyclobacteriaceae</taxon>
        <taxon>Algoriphagus</taxon>
    </lineage>
</organism>
<comment type="caution">
    <text evidence="6">The sequence shown here is derived from an EMBL/GenBank/DDBJ whole genome shotgun (WGS) entry which is preliminary data.</text>
</comment>
<protein>
    <recommendedName>
        <fullName evidence="2">phosphoribosylglycinamide formyltransferase 1</fullName>
        <ecNumber evidence="2">2.1.2.2</ecNumber>
    </recommendedName>
</protein>
<dbReference type="EC" id="2.1.2.2" evidence="2"/>
<comment type="pathway">
    <text evidence="1">Purine metabolism; IMP biosynthesis via de novo pathway; N(2)-formyl-N(1)-(5-phospho-D-ribosyl)glycinamide from N(1)-(5-phospho-D-ribosyl)glycinamide (10-formyl THF route): step 1/1.</text>
</comment>
<gene>
    <name evidence="6" type="ORF">J0A68_18335</name>
</gene>
<dbReference type="PANTHER" id="PTHR43369:SF2">
    <property type="entry name" value="PHOSPHORIBOSYLGLYCINAMIDE FORMYLTRANSFERASE"/>
    <property type="match status" value="1"/>
</dbReference>
<dbReference type="SUPFAM" id="SSF53328">
    <property type="entry name" value="Formyltransferase"/>
    <property type="match status" value="1"/>
</dbReference>
<reference evidence="6 7" key="1">
    <citation type="submission" date="2021-03" db="EMBL/GenBank/DDBJ databases">
        <title>novel species isolated from a fishpond in China.</title>
        <authorList>
            <person name="Lu H."/>
            <person name="Cai Z."/>
        </authorList>
    </citation>
    <scope>NUCLEOTIDE SEQUENCE [LARGE SCALE GENOMIC DNA]</scope>
    <source>
        <strain evidence="6 7">H41</strain>
    </source>
</reference>
<dbReference type="EMBL" id="JAFKCT010000009">
    <property type="protein sequence ID" value="MBN7812921.1"/>
    <property type="molecule type" value="Genomic_DNA"/>
</dbReference>
<dbReference type="Pfam" id="PF00551">
    <property type="entry name" value="Formyl_trans_N"/>
    <property type="match status" value="1"/>
</dbReference>
<feature type="domain" description="Formyl transferase N-terminal" evidence="5">
    <location>
        <begin position="83"/>
        <end position="193"/>
    </location>
</feature>
<dbReference type="InterPro" id="IPR036477">
    <property type="entry name" value="Formyl_transf_N_sf"/>
</dbReference>
<dbReference type="Proteomes" id="UP000664317">
    <property type="component" value="Unassembled WGS sequence"/>
</dbReference>
<evidence type="ECO:0000256" key="3">
    <source>
        <dbReference type="ARBA" id="ARBA00022679"/>
    </source>
</evidence>
<dbReference type="RefSeq" id="WP_206579693.1">
    <property type="nucleotide sequence ID" value="NZ_JAFKCT010000009.1"/>
</dbReference>
<evidence type="ECO:0000313" key="6">
    <source>
        <dbReference type="EMBL" id="MBN7812921.1"/>
    </source>
</evidence>
<evidence type="ECO:0000313" key="7">
    <source>
        <dbReference type="Proteomes" id="UP000664317"/>
    </source>
</evidence>
<accession>A0ABS3C8N1</accession>
<keyword evidence="4" id="KW-0658">Purine biosynthesis</keyword>
<evidence type="ECO:0000256" key="4">
    <source>
        <dbReference type="ARBA" id="ARBA00022755"/>
    </source>
</evidence>
<evidence type="ECO:0000259" key="5">
    <source>
        <dbReference type="Pfam" id="PF00551"/>
    </source>
</evidence>
<sequence>MKKIVILTGNELRHNFFRTFLGSSREINVLKTFCESAATLEEKVNKESESEARSTHLKQRTETEVDFFQAFVQRVPDSSNPLVIPKGEINSEVHVREIIRLNPDFIVSYGCSIIKSELIQHFENRFINVHLGLSPYYRGSGTNFWPFVNGEPEFIGVTFMHIDSGIDTGKIIHQIRARIHPWDSMHTIGNRLIADAAETCESLLIHSGSLEEIPEGYFPELAEKYYRNKDFDEQSVNQAYENFAKGMLPAYLDTLEERQAKSPIFSNPGLSQQTS</sequence>
<dbReference type="PANTHER" id="PTHR43369">
    <property type="entry name" value="PHOSPHORIBOSYLGLYCINAMIDE FORMYLTRANSFERASE"/>
    <property type="match status" value="1"/>
</dbReference>